<comment type="similarity">
    <text evidence="2">Belongs to the small GTPase superfamily. Rab family.</text>
</comment>
<dbReference type="Pfam" id="PF00071">
    <property type="entry name" value="Ras"/>
    <property type="match status" value="1"/>
</dbReference>
<dbReference type="AlphaFoldDB" id="A0A0X3Q2K6"/>
<accession>A0A0X3Q2K6</accession>
<dbReference type="PROSITE" id="PS51421">
    <property type="entry name" value="RAS"/>
    <property type="match status" value="1"/>
</dbReference>
<evidence type="ECO:0000256" key="2">
    <source>
        <dbReference type="ARBA" id="ARBA00006270"/>
    </source>
</evidence>
<dbReference type="FunFam" id="3.40.50.300:FF:000586">
    <property type="entry name" value="Rab family GTPase"/>
    <property type="match status" value="1"/>
</dbReference>
<dbReference type="EMBL" id="GEEE01004762">
    <property type="protein sequence ID" value="JAP58463.1"/>
    <property type="molecule type" value="Transcribed_RNA"/>
</dbReference>
<dbReference type="SMART" id="SM00175">
    <property type="entry name" value="RAB"/>
    <property type="match status" value="1"/>
</dbReference>
<dbReference type="PROSITE" id="PS51419">
    <property type="entry name" value="RAB"/>
    <property type="match status" value="1"/>
</dbReference>
<evidence type="ECO:0000256" key="5">
    <source>
        <dbReference type="SAM" id="MobiDB-lite"/>
    </source>
</evidence>
<dbReference type="NCBIfam" id="TIGR00231">
    <property type="entry name" value="small_GTP"/>
    <property type="match status" value="1"/>
</dbReference>
<evidence type="ECO:0000256" key="1">
    <source>
        <dbReference type="ARBA" id="ARBA00004308"/>
    </source>
</evidence>
<keyword evidence="4" id="KW-0472">Membrane</keyword>
<dbReference type="PRINTS" id="PR00449">
    <property type="entry name" value="RASTRNSFRMNG"/>
</dbReference>
<organism evidence="6">
    <name type="scientific">Schistocephalus solidus</name>
    <name type="common">Tapeworm</name>
    <dbReference type="NCBI Taxonomy" id="70667"/>
    <lineage>
        <taxon>Eukaryota</taxon>
        <taxon>Metazoa</taxon>
        <taxon>Spiralia</taxon>
        <taxon>Lophotrochozoa</taxon>
        <taxon>Platyhelminthes</taxon>
        <taxon>Cestoda</taxon>
        <taxon>Eucestoda</taxon>
        <taxon>Diphyllobothriidea</taxon>
        <taxon>Diphyllobothriidae</taxon>
        <taxon>Schistocephalus</taxon>
    </lineage>
</organism>
<sequence>MSYSLLFRYVLIGDSAAGKSCILLQLTEKKFEPLFNLTIGVEFGCCHVTVGETPIKIQVWDTAGQENFRSLTRSYYRGAAGLLLVYDITRRDSFTNLPFWLADLRQYASENAVIMLIGNKCDLDVQRAVSTEEGKAFARENGLLFIETSARMAINIEKAFVQTAEEIYSRIQQGILDVNHKDSGVRLGPQALQIAPQSSPSVLPRTNRTSRNYRCC</sequence>
<dbReference type="SMART" id="SM00173">
    <property type="entry name" value="RAS"/>
    <property type="match status" value="1"/>
</dbReference>
<dbReference type="InterPro" id="IPR005225">
    <property type="entry name" value="Small_GTP-bd"/>
</dbReference>
<dbReference type="SMART" id="SM00174">
    <property type="entry name" value="RHO"/>
    <property type="match status" value="1"/>
</dbReference>
<evidence type="ECO:0000256" key="4">
    <source>
        <dbReference type="ARBA" id="ARBA00023136"/>
    </source>
</evidence>
<dbReference type="GO" id="GO:0012505">
    <property type="term" value="C:endomembrane system"/>
    <property type="evidence" value="ECO:0007669"/>
    <property type="project" value="UniProtKB-SubCell"/>
</dbReference>
<proteinExistence type="inferred from homology"/>
<protein>
    <submittedName>
        <fullName evidence="6">Ras-related protein Rab-2B</fullName>
    </submittedName>
</protein>
<dbReference type="PANTHER" id="PTHR47979">
    <property type="entry name" value="DRAB11-RELATED"/>
    <property type="match status" value="1"/>
</dbReference>
<feature type="region of interest" description="Disordered" evidence="5">
    <location>
        <begin position="197"/>
        <end position="216"/>
    </location>
</feature>
<dbReference type="InterPro" id="IPR027417">
    <property type="entry name" value="P-loop_NTPase"/>
</dbReference>
<keyword evidence="3" id="KW-0547">Nucleotide-binding</keyword>
<gene>
    <name evidence="6" type="primary">RAB2B</name>
    <name evidence="6" type="ORF">TR113485</name>
</gene>
<evidence type="ECO:0000313" key="6">
    <source>
        <dbReference type="EMBL" id="JAP58463.1"/>
    </source>
</evidence>
<evidence type="ECO:0000256" key="3">
    <source>
        <dbReference type="ARBA" id="ARBA00022741"/>
    </source>
</evidence>
<name>A0A0X3Q2K6_SCHSO</name>
<dbReference type="Gene3D" id="3.40.50.300">
    <property type="entry name" value="P-loop containing nucleotide triphosphate hydrolases"/>
    <property type="match status" value="1"/>
</dbReference>
<dbReference type="SMART" id="SM00176">
    <property type="entry name" value="RAN"/>
    <property type="match status" value="1"/>
</dbReference>
<dbReference type="SUPFAM" id="SSF52540">
    <property type="entry name" value="P-loop containing nucleoside triphosphate hydrolases"/>
    <property type="match status" value="1"/>
</dbReference>
<dbReference type="GO" id="GO:0005525">
    <property type="term" value="F:GTP binding"/>
    <property type="evidence" value="ECO:0007669"/>
    <property type="project" value="InterPro"/>
</dbReference>
<reference evidence="6" key="1">
    <citation type="submission" date="2016-01" db="EMBL/GenBank/DDBJ databases">
        <title>Reference transcriptome for the parasite Schistocephalus solidus: insights into the molecular evolution of parasitism.</title>
        <authorList>
            <person name="Hebert F.O."/>
            <person name="Grambauer S."/>
            <person name="Barber I."/>
            <person name="Landry C.R."/>
            <person name="Aubin-Horth N."/>
        </authorList>
    </citation>
    <scope>NUCLEOTIDE SEQUENCE</scope>
</reference>
<dbReference type="GO" id="GO:0003924">
    <property type="term" value="F:GTPase activity"/>
    <property type="evidence" value="ECO:0007669"/>
    <property type="project" value="InterPro"/>
</dbReference>
<comment type="subcellular location">
    <subcellularLocation>
        <location evidence="1">Endomembrane system</location>
    </subcellularLocation>
</comment>
<dbReference type="InterPro" id="IPR050209">
    <property type="entry name" value="Rab_GTPases_membrane_traffic"/>
</dbReference>
<dbReference type="InterPro" id="IPR001806">
    <property type="entry name" value="Small_GTPase"/>
</dbReference>